<feature type="domain" description="Polyphosphate kinase-2-related" evidence="2">
    <location>
        <begin position="56"/>
        <end position="270"/>
    </location>
</feature>
<dbReference type="GO" id="GO:0006797">
    <property type="term" value="P:polyphosphate metabolic process"/>
    <property type="evidence" value="ECO:0007669"/>
    <property type="project" value="InterPro"/>
</dbReference>
<dbReference type="Gene3D" id="3.40.50.300">
    <property type="entry name" value="P-loop containing nucleotide triphosphate hydrolases"/>
    <property type="match status" value="1"/>
</dbReference>
<sequence length="308" mass="34720">MTADETAYQPPETPLSQVLRLPDGPVDLASHDPRATPGYPGQGKKDADAVRLAIEPELSELQERLYASGRSGVEGTPSVLVVLQGMDTSGKGGIIRHAIGMVDPQGVQLKAFKAPTEEERAHHYLWRIRTALPQPGMIGIFDRSHYEDVLVPRVRGELDEDAVGRRLAEIAQFEQELVSGGTRLVKCFLHISADKQLERLMERLDSPDKHWKYNPGDVDSRRDWPAYQRAYTEVLGATSTATAPWYVIPADRKWYRNWAVAQLLLEQLRALDLQWPRADFDVAVEKERLAATRDVAGVWTAVLRRRRR</sequence>
<dbReference type="InterPro" id="IPR027417">
    <property type="entry name" value="P-loop_NTPase"/>
</dbReference>
<dbReference type="AlphaFoldDB" id="A0A367Z243"/>
<keyword evidence="3" id="KW-0808">Transferase</keyword>
<keyword evidence="3" id="KW-0418">Kinase</keyword>
<dbReference type="NCBIfam" id="TIGR03709">
    <property type="entry name" value="PPK2_rel_1"/>
    <property type="match status" value="1"/>
</dbReference>
<dbReference type="RefSeq" id="WP_114125023.1">
    <property type="nucleotide sequence ID" value="NZ_QOUI01000001.1"/>
</dbReference>
<evidence type="ECO:0000313" key="4">
    <source>
        <dbReference type="Proteomes" id="UP000252770"/>
    </source>
</evidence>
<dbReference type="SUPFAM" id="SSF52540">
    <property type="entry name" value="P-loop containing nucleoside triphosphate hydrolases"/>
    <property type="match status" value="1"/>
</dbReference>
<feature type="region of interest" description="Disordered" evidence="1">
    <location>
        <begin position="1"/>
        <end position="45"/>
    </location>
</feature>
<dbReference type="PANTHER" id="PTHR34383">
    <property type="entry name" value="POLYPHOSPHATE:AMP PHOSPHOTRANSFERASE-RELATED"/>
    <property type="match status" value="1"/>
</dbReference>
<dbReference type="Pfam" id="PF03976">
    <property type="entry name" value="PPK2"/>
    <property type="match status" value="1"/>
</dbReference>
<keyword evidence="4" id="KW-1185">Reference proteome</keyword>
<accession>A0A367Z243</accession>
<proteinExistence type="predicted"/>
<organism evidence="3 4">
    <name type="scientific">Desertihabitans brevis</name>
    <dbReference type="NCBI Taxonomy" id="2268447"/>
    <lineage>
        <taxon>Bacteria</taxon>
        <taxon>Bacillati</taxon>
        <taxon>Actinomycetota</taxon>
        <taxon>Actinomycetes</taxon>
        <taxon>Propionibacteriales</taxon>
        <taxon>Propionibacteriaceae</taxon>
        <taxon>Desertihabitans</taxon>
    </lineage>
</organism>
<gene>
    <name evidence="3" type="ORF">DT076_02520</name>
</gene>
<dbReference type="InterPro" id="IPR022300">
    <property type="entry name" value="PPK2-rel_1"/>
</dbReference>
<dbReference type="Proteomes" id="UP000252770">
    <property type="component" value="Unassembled WGS sequence"/>
</dbReference>
<evidence type="ECO:0000259" key="2">
    <source>
        <dbReference type="Pfam" id="PF03976"/>
    </source>
</evidence>
<dbReference type="PANTHER" id="PTHR34383:SF3">
    <property type="entry name" value="POLYPHOSPHATE:AMP PHOSPHOTRANSFERASE"/>
    <property type="match status" value="1"/>
</dbReference>
<dbReference type="InterPro" id="IPR022488">
    <property type="entry name" value="PPK2-related"/>
</dbReference>
<protein>
    <submittedName>
        <fullName evidence="3">Polyphosphate kinase 2 family protein</fullName>
    </submittedName>
</protein>
<reference evidence="3 4" key="1">
    <citation type="submission" date="2018-07" db="EMBL/GenBank/DDBJ databases">
        <title>Desertimonas flava gen. nov. sp. nov.</title>
        <authorList>
            <person name="Liu S."/>
        </authorList>
    </citation>
    <scope>NUCLEOTIDE SEQUENCE [LARGE SCALE GENOMIC DNA]</scope>
    <source>
        <strain evidence="3 4">16Sb5-5</strain>
    </source>
</reference>
<name>A0A367Z243_9ACTN</name>
<dbReference type="EMBL" id="QOUI01000001">
    <property type="protein sequence ID" value="RCK71322.1"/>
    <property type="molecule type" value="Genomic_DNA"/>
</dbReference>
<evidence type="ECO:0000256" key="1">
    <source>
        <dbReference type="SAM" id="MobiDB-lite"/>
    </source>
</evidence>
<evidence type="ECO:0000313" key="3">
    <source>
        <dbReference type="EMBL" id="RCK71322.1"/>
    </source>
</evidence>
<dbReference type="GO" id="GO:0016776">
    <property type="term" value="F:phosphotransferase activity, phosphate group as acceptor"/>
    <property type="evidence" value="ECO:0007669"/>
    <property type="project" value="InterPro"/>
</dbReference>
<comment type="caution">
    <text evidence="3">The sequence shown here is derived from an EMBL/GenBank/DDBJ whole genome shotgun (WGS) entry which is preliminary data.</text>
</comment>
<dbReference type="GO" id="GO:0016301">
    <property type="term" value="F:kinase activity"/>
    <property type="evidence" value="ECO:0007669"/>
    <property type="project" value="UniProtKB-KW"/>
</dbReference>